<proteinExistence type="predicted"/>
<protein>
    <submittedName>
        <fullName evidence="3">Heat shock protein 67B2</fullName>
    </submittedName>
</protein>
<dbReference type="GO" id="GO:0004792">
    <property type="term" value="F:thiosulfate-cyanide sulfurtransferase activity"/>
    <property type="evidence" value="ECO:0007669"/>
    <property type="project" value="TreeGrafter"/>
</dbReference>
<dbReference type="KEGG" id="sre:PTSG_04545"/>
<feature type="region of interest" description="Disordered" evidence="1">
    <location>
        <begin position="203"/>
        <end position="229"/>
    </location>
</feature>
<dbReference type="GeneID" id="16075224"/>
<dbReference type="GO" id="GO:0005739">
    <property type="term" value="C:mitochondrion"/>
    <property type="evidence" value="ECO:0007669"/>
    <property type="project" value="TreeGrafter"/>
</dbReference>
<dbReference type="eggNOG" id="KOG1530">
    <property type="taxonomic scope" value="Eukaryota"/>
</dbReference>
<dbReference type="PANTHER" id="PTHR44086:SF10">
    <property type="entry name" value="THIOSULFATE SULFURTRANSFERASE_RHODANESE-LIKE DOMAIN-CONTAINING PROTEIN 3"/>
    <property type="match status" value="1"/>
</dbReference>
<dbReference type="Proteomes" id="UP000007799">
    <property type="component" value="Unassembled WGS sequence"/>
</dbReference>
<dbReference type="OrthoDB" id="566238at2759"/>
<dbReference type="AlphaFoldDB" id="F2U7R3"/>
<dbReference type="SUPFAM" id="SSF52821">
    <property type="entry name" value="Rhodanese/Cell cycle control phosphatase"/>
    <property type="match status" value="1"/>
</dbReference>
<dbReference type="SMART" id="SM00450">
    <property type="entry name" value="RHOD"/>
    <property type="match status" value="1"/>
</dbReference>
<dbReference type="Gene3D" id="3.40.250.10">
    <property type="entry name" value="Rhodanese-like domain"/>
    <property type="match status" value="1"/>
</dbReference>
<accession>F2U7R3</accession>
<feature type="domain" description="Rhodanese" evidence="2">
    <location>
        <begin position="102"/>
        <end position="204"/>
    </location>
</feature>
<evidence type="ECO:0000313" key="4">
    <source>
        <dbReference type="Proteomes" id="UP000007799"/>
    </source>
</evidence>
<dbReference type="InParanoid" id="F2U7R3"/>
<reference evidence="3" key="1">
    <citation type="submission" date="2009-08" db="EMBL/GenBank/DDBJ databases">
        <title>Annotation of Salpingoeca rosetta.</title>
        <authorList>
            <consortium name="The Broad Institute Genome Sequencing Platform"/>
            <person name="Russ C."/>
            <person name="Cuomo C."/>
            <person name="Burger G."/>
            <person name="Gray M.W."/>
            <person name="Holland P.W.H."/>
            <person name="King N."/>
            <person name="Lang F.B.F."/>
            <person name="Roger A.J."/>
            <person name="Ruiz-Trillo I."/>
            <person name="Young S.K."/>
            <person name="Zeng Q."/>
            <person name="Gargeya S."/>
            <person name="Alvarado L."/>
            <person name="Berlin A."/>
            <person name="Chapman S.B."/>
            <person name="Chen Z."/>
            <person name="Freedman E."/>
            <person name="Gellesch M."/>
            <person name="Goldberg J."/>
            <person name="Griggs A."/>
            <person name="Gujja S."/>
            <person name="Heilman E."/>
            <person name="Heiman D."/>
            <person name="Howarth C."/>
            <person name="Mehta T."/>
            <person name="Neiman D."/>
            <person name="Pearson M."/>
            <person name="Roberts A."/>
            <person name="Saif S."/>
            <person name="Shea T."/>
            <person name="Shenoy N."/>
            <person name="Sisk P."/>
            <person name="Stolte C."/>
            <person name="Sykes S."/>
            <person name="White J."/>
            <person name="Yandava C."/>
            <person name="Haas B."/>
            <person name="Nusbaum C."/>
            <person name="Birren B."/>
        </authorList>
    </citation>
    <scope>NUCLEOTIDE SEQUENCE [LARGE SCALE GENOMIC DNA]</scope>
    <source>
        <strain evidence="3">ATCC 50818</strain>
    </source>
</reference>
<gene>
    <name evidence="3" type="ORF">PTSG_04545</name>
</gene>
<name>F2U7R3_SALR5</name>
<feature type="compositionally biased region" description="Low complexity" evidence="1">
    <location>
        <begin position="206"/>
        <end position="224"/>
    </location>
</feature>
<dbReference type="STRING" id="946362.F2U7R3"/>
<keyword evidence="4" id="KW-1185">Reference proteome</keyword>
<dbReference type="PANTHER" id="PTHR44086">
    <property type="entry name" value="THIOSULFATE SULFURTRANSFERASE RDL2, MITOCHONDRIAL-RELATED"/>
    <property type="match status" value="1"/>
</dbReference>
<dbReference type="Pfam" id="PF00581">
    <property type="entry name" value="Rhodanese"/>
    <property type="match status" value="1"/>
</dbReference>
<sequence>MMTTTMRVLALRMTASRLATARRSLAALTRATAVARTATATAATAARAPCLQQRWLCVRDGAQRHRDDDDDAASCGGAHEHLHTSSTQLRAIGLDAMKHCVGAHDTFIMDVREPSEFEQGHIPTAVNVPLNTLLNSDVDASDPEDAWVGGVHLPTSDQKVVVYCKAGVRSHLAQVYLASKGWKNCSNYVGSWLQWSQDPETQKVVAAPSSSSTAGAPPAATASSRQGRTQGDAVNVHLFDDLVVRKPLKWTNMPVVDHFSADQWDALHALPLLTVPASTQPTDTLHPKADAFLLMRKLDASATAGTSAGRAPSKEAAAMGYELYFVDTAGYDTARYAFRIGSRTASALVADRL</sequence>
<keyword evidence="3" id="KW-0346">Stress response</keyword>
<dbReference type="EMBL" id="GL832964">
    <property type="protein sequence ID" value="EGD72818.1"/>
    <property type="molecule type" value="Genomic_DNA"/>
</dbReference>
<dbReference type="InterPro" id="IPR036873">
    <property type="entry name" value="Rhodanese-like_dom_sf"/>
</dbReference>
<evidence type="ECO:0000259" key="2">
    <source>
        <dbReference type="PROSITE" id="PS50206"/>
    </source>
</evidence>
<dbReference type="PROSITE" id="PS50206">
    <property type="entry name" value="RHODANESE_3"/>
    <property type="match status" value="1"/>
</dbReference>
<organism evidence="4">
    <name type="scientific">Salpingoeca rosetta (strain ATCC 50818 / BSB-021)</name>
    <dbReference type="NCBI Taxonomy" id="946362"/>
    <lineage>
        <taxon>Eukaryota</taxon>
        <taxon>Choanoflagellata</taxon>
        <taxon>Craspedida</taxon>
        <taxon>Salpingoecidae</taxon>
        <taxon>Salpingoeca</taxon>
    </lineage>
</organism>
<evidence type="ECO:0000313" key="3">
    <source>
        <dbReference type="EMBL" id="EGD72818.1"/>
    </source>
</evidence>
<evidence type="ECO:0000256" key="1">
    <source>
        <dbReference type="SAM" id="MobiDB-lite"/>
    </source>
</evidence>
<dbReference type="RefSeq" id="XP_004994641.1">
    <property type="nucleotide sequence ID" value="XM_004994584.1"/>
</dbReference>
<dbReference type="InterPro" id="IPR001763">
    <property type="entry name" value="Rhodanese-like_dom"/>
</dbReference>